<name>A0A1C4DKN0_9GAMM</name>
<organism evidence="1 2">
    <name type="scientific">Gilliamella intestini</name>
    <dbReference type="NCBI Taxonomy" id="1798183"/>
    <lineage>
        <taxon>Bacteria</taxon>
        <taxon>Pseudomonadati</taxon>
        <taxon>Pseudomonadota</taxon>
        <taxon>Gammaproteobacteria</taxon>
        <taxon>Orbales</taxon>
        <taxon>Orbaceae</taxon>
        <taxon>Gilliamella</taxon>
    </lineage>
</organism>
<evidence type="ECO:0000313" key="1">
    <source>
        <dbReference type="EMBL" id="SCC31887.1"/>
    </source>
</evidence>
<gene>
    <name evidence="1" type="ORF">GA0061080_10814</name>
</gene>
<dbReference type="AlphaFoldDB" id="A0A1C4DKN0"/>
<dbReference type="Proteomes" id="UP000199698">
    <property type="component" value="Unassembled WGS sequence"/>
</dbReference>
<dbReference type="RefSeq" id="WP_091126054.1">
    <property type="nucleotide sequence ID" value="NZ_FMBA01000081.1"/>
</dbReference>
<dbReference type="STRING" id="1798183.GA0061080_10814"/>
<evidence type="ECO:0000313" key="2">
    <source>
        <dbReference type="Proteomes" id="UP000199698"/>
    </source>
</evidence>
<sequence>MNKLYDYVINNKNENTVIIPRSCLRLCKGDYNLAAVLMELITYSYIYKDEDNFFWIKNEEFGLSLDLTVDQVRYSIKKIKKILGGSLTTYKKKIDGVPVVHYRFDEDEIIKLIKNLEEGK</sequence>
<evidence type="ECO:0008006" key="3">
    <source>
        <dbReference type="Google" id="ProtNLM"/>
    </source>
</evidence>
<keyword evidence="2" id="KW-1185">Reference proteome</keyword>
<proteinExistence type="predicted"/>
<dbReference type="EMBL" id="FMBA01000081">
    <property type="protein sequence ID" value="SCC31887.1"/>
    <property type="molecule type" value="Genomic_DNA"/>
</dbReference>
<reference evidence="2" key="1">
    <citation type="submission" date="2016-08" db="EMBL/GenBank/DDBJ databases">
        <authorList>
            <person name="Varghese N."/>
            <person name="Submissions Spin"/>
        </authorList>
    </citation>
    <scope>NUCLEOTIDE SEQUENCE [LARGE SCALE GENOMIC DNA]</scope>
    <source>
        <strain evidence="2">R-53144</strain>
    </source>
</reference>
<accession>A0A1C4DKN0</accession>
<dbReference type="OrthoDB" id="5818514at2"/>
<protein>
    <recommendedName>
        <fullName evidence="3">Helix-turn-helix domain-containing protein</fullName>
    </recommendedName>
</protein>